<dbReference type="RefSeq" id="WP_161072328.1">
    <property type="nucleotide sequence ID" value="NZ_WWCU01000010.1"/>
</dbReference>
<gene>
    <name evidence="1" type="ORF">GTP77_11660</name>
</gene>
<sequence length="770" mass="86583">MFRMFGFGGVKCPRCEHKNGAGTGYCANCGVILGAPHNEPVLRDNRWIPANDELAVYFGVRQLSGVFNKTLRVPATTRAYILQADKATEVPQGEYEIEGFFTRLNHLLRDQHAEILITRTTPLPVEFSFSDLHTAEHLKVAARFKVGIKVENVAAFAQHFMTVPGAVTTLHLHALLADSVRQVAAEFIGGRSMRDMSGNADLRLQLDERLQAALKLRLAEFGLAVAQVDTLSLRHDKFDNNRERVGSLWLVADERHAQLEHVKQLDELYNEEEWQAIWREEQKLRSDFRRAELRQDANVDKAELAQQEAERVQAIRAREVDLYGRIIESRTRREAFERGAGATLIELEHDLAKKKAGRAGDVAEWEHVRQLAQIKMRTELEVAQQAALEQRQLAQQRFSHQLHMQQIQNQVAQALTIEDEAHRRAQLLRLRKSETDAQQREAELEAEHHKARFHGVALANAARKREAERVQEWQDQQQLAHQRELLRGEAVKDAENAVQVAEVNQKLDQMRRDGASADAVAQHEKLLRTIDADGVQQRQAQAVIHRAALDQLAVDEQRLALKQREQEADWQRDLKKMEHEREQNFARWKGEYDLLLAQQSHAAELARIDIERIATIGNLSDTGKVAMAPAQNAAALAQVMKEQVRAGMSPAQIQSMAAVVAAENSLSPAEAMRMLQERVNEERAHRDAQEQKDKQHQLDLLKLQNATHANALSAQMQLGVGVAQAGAPVHHHHAAANGPGQPAVNVCVNGHPVPADRPNAKFCAECGVPL</sequence>
<dbReference type="AlphaFoldDB" id="A0A7X4KMM4"/>
<dbReference type="Proteomes" id="UP000450676">
    <property type="component" value="Unassembled WGS sequence"/>
</dbReference>
<reference evidence="1 2" key="1">
    <citation type="submission" date="2019-12" db="EMBL/GenBank/DDBJ databases">
        <title>Novel species isolated from a subtropical stream in China.</title>
        <authorList>
            <person name="Lu H."/>
        </authorList>
    </citation>
    <scope>NUCLEOTIDE SEQUENCE [LARGE SCALE GENOMIC DNA]</scope>
    <source>
        <strain evidence="1 2">FT127W</strain>
    </source>
</reference>
<protein>
    <recommendedName>
        <fullName evidence="3">Band 7 domain-containing protein</fullName>
    </recommendedName>
</protein>
<organism evidence="1 2">
    <name type="scientific">Pseudoduganella aquatica</name>
    <dbReference type="NCBI Taxonomy" id="2660641"/>
    <lineage>
        <taxon>Bacteria</taxon>
        <taxon>Pseudomonadati</taxon>
        <taxon>Pseudomonadota</taxon>
        <taxon>Betaproteobacteria</taxon>
        <taxon>Burkholderiales</taxon>
        <taxon>Oxalobacteraceae</taxon>
        <taxon>Telluria group</taxon>
        <taxon>Pseudoduganella</taxon>
    </lineage>
</organism>
<keyword evidence="2" id="KW-1185">Reference proteome</keyword>
<evidence type="ECO:0000313" key="1">
    <source>
        <dbReference type="EMBL" id="MYN07990.1"/>
    </source>
</evidence>
<name>A0A7X4KMM4_9BURK</name>
<evidence type="ECO:0000313" key="2">
    <source>
        <dbReference type="Proteomes" id="UP000450676"/>
    </source>
</evidence>
<accession>A0A7X4KMM4</accession>
<evidence type="ECO:0008006" key="3">
    <source>
        <dbReference type="Google" id="ProtNLM"/>
    </source>
</evidence>
<comment type="caution">
    <text evidence="1">The sequence shown here is derived from an EMBL/GenBank/DDBJ whole genome shotgun (WGS) entry which is preliminary data.</text>
</comment>
<dbReference type="EMBL" id="WWCU01000010">
    <property type="protein sequence ID" value="MYN07990.1"/>
    <property type="molecule type" value="Genomic_DNA"/>
</dbReference>
<proteinExistence type="predicted"/>